<proteinExistence type="predicted"/>
<dbReference type="Proteomes" id="UP001164250">
    <property type="component" value="Chromosome 6"/>
</dbReference>
<comment type="caution">
    <text evidence="1">The sequence shown here is derived from an EMBL/GenBank/DDBJ whole genome shotgun (WGS) entry which is preliminary data.</text>
</comment>
<protein>
    <submittedName>
        <fullName evidence="1">Uncharacterized protein</fullName>
    </submittedName>
</protein>
<reference evidence="2" key="1">
    <citation type="journal article" date="2023" name="G3 (Bethesda)">
        <title>Genome assembly and association tests identify interacting loci associated with vigor, precocity, and sex in interspecific pistachio rootstocks.</title>
        <authorList>
            <person name="Palmer W."/>
            <person name="Jacygrad E."/>
            <person name="Sagayaradj S."/>
            <person name="Cavanaugh K."/>
            <person name="Han R."/>
            <person name="Bertier L."/>
            <person name="Beede B."/>
            <person name="Kafkas S."/>
            <person name="Golino D."/>
            <person name="Preece J."/>
            <person name="Michelmore R."/>
        </authorList>
    </citation>
    <scope>NUCLEOTIDE SEQUENCE [LARGE SCALE GENOMIC DNA]</scope>
</reference>
<dbReference type="EMBL" id="CM047902">
    <property type="protein sequence ID" value="KAJ0095510.1"/>
    <property type="molecule type" value="Genomic_DNA"/>
</dbReference>
<evidence type="ECO:0000313" key="1">
    <source>
        <dbReference type="EMBL" id="KAJ0095510.1"/>
    </source>
</evidence>
<name>A0ACC1B9A5_9ROSI</name>
<accession>A0ACC1B9A5</accession>
<evidence type="ECO:0000313" key="2">
    <source>
        <dbReference type="Proteomes" id="UP001164250"/>
    </source>
</evidence>
<gene>
    <name evidence="1" type="ORF">Patl1_17108</name>
</gene>
<organism evidence="1 2">
    <name type="scientific">Pistacia atlantica</name>
    <dbReference type="NCBI Taxonomy" id="434234"/>
    <lineage>
        <taxon>Eukaryota</taxon>
        <taxon>Viridiplantae</taxon>
        <taxon>Streptophyta</taxon>
        <taxon>Embryophyta</taxon>
        <taxon>Tracheophyta</taxon>
        <taxon>Spermatophyta</taxon>
        <taxon>Magnoliopsida</taxon>
        <taxon>eudicotyledons</taxon>
        <taxon>Gunneridae</taxon>
        <taxon>Pentapetalae</taxon>
        <taxon>rosids</taxon>
        <taxon>malvids</taxon>
        <taxon>Sapindales</taxon>
        <taxon>Anacardiaceae</taxon>
        <taxon>Pistacia</taxon>
    </lineage>
</organism>
<keyword evidence="2" id="KW-1185">Reference proteome</keyword>
<sequence length="176" mass="19545">MIGAMTSLKYLYIISSDISGTLLDQELPWFKNLIDLQIHHTVFQDNFLQIFAAMTSAMTSLQFIVIGRSDLNDTLLDQVLPTFKSLKYVAFHDIALNNFPAIFNGSCNSLEALLLDNCNLTNTLPGQELPAFKSLTKLDISNTIFNNSLQLLGSMTSLEDLSIVNCTLKNMSLDEG</sequence>